<protein>
    <submittedName>
        <fullName evidence="1">Uncharacterized protein</fullName>
    </submittedName>
</protein>
<reference evidence="1 2" key="1">
    <citation type="submission" date="2019-01" db="EMBL/GenBank/DDBJ databases">
        <title>Genomic insights into a novel species Rhodoferax sp.</title>
        <authorList>
            <person name="Jin L."/>
        </authorList>
    </citation>
    <scope>NUCLEOTIDE SEQUENCE [LARGE SCALE GENOMIC DNA]</scope>
    <source>
        <strain evidence="1 2">CHu59-6-5</strain>
    </source>
</reference>
<evidence type="ECO:0000313" key="2">
    <source>
        <dbReference type="Proteomes" id="UP000316798"/>
    </source>
</evidence>
<evidence type="ECO:0000313" key="1">
    <source>
        <dbReference type="EMBL" id="QDL37697.1"/>
    </source>
</evidence>
<dbReference type="RefSeq" id="WP_142819022.1">
    <property type="nucleotide sequence ID" value="NZ_CP035503.1"/>
</dbReference>
<dbReference type="AlphaFoldDB" id="A0A515DBB4"/>
<dbReference type="KEGG" id="rhf:EUB48_10760"/>
<keyword evidence="2" id="KW-1185">Reference proteome</keyword>
<dbReference type="EMBL" id="CP035503">
    <property type="protein sequence ID" value="QDL37697.1"/>
    <property type="molecule type" value="Genomic_DNA"/>
</dbReference>
<organism evidence="1 2">
    <name type="scientific">Rhodoferax sediminis</name>
    <dbReference type="NCBI Taxonomy" id="2509614"/>
    <lineage>
        <taxon>Bacteria</taxon>
        <taxon>Pseudomonadati</taxon>
        <taxon>Pseudomonadota</taxon>
        <taxon>Betaproteobacteria</taxon>
        <taxon>Burkholderiales</taxon>
        <taxon>Comamonadaceae</taxon>
        <taxon>Rhodoferax</taxon>
    </lineage>
</organism>
<proteinExistence type="predicted"/>
<dbReference type="Proteomes" id="UP000316798">
    <property type="component" value="Chromosome"/>
</dbReference>
<accession>A0A515DBB4</accession>
<name>A0A515DBB4_9BURK</name>
<dbReference type="OrthoDB" id="7041777at2"/>
<sequence length="248" mass="28486">MFNARIEVANELAKCVTSIDGIVLDEFLKAPTFRNADYWFKSENVVAELKQLEADWFSQDTFQTKLSTLYAGWIKQGTVPRPSSYPVQIELQNLPVYCAREVLDPLKRKLEVTTVKEANKQIRETKKNLNIPSAKGLLILVNEGNRALRPEVMGHLLRRILKAAHSNIHSVIYFSANELVSIPSVSMPSYFWIDWVFQSREPVARELLTKLQDAWMRHYSTLIPDPLYVLDGKSSTDLMRKINFAQQT</sequence>
<gene>
    <name evidence="1" type="ORF">EUB48_10760</name>
</gene>